<comment type="caution">
    <text evidence="1">The sequence shown here is derived from an EMBL/GenBank/DDBJ whole genome shotgun (WGS) entry which is preliminary data.</text>
</comment>
<gene>
    <name evidence="2" type="ORF">A8145_26095</name>
    <name evidence="1" type="ORF">BAE39_27470</name>
</gene>
<proteinExistence type="predicted"/>
<dbReference type="RefSeq" id="WP_064987147.1">
    <property type="nucleotide sequence ID" value="NZ_CP033334.1"/>
</dbReference>
<evidence type="ECO:0000313" key="3">
    <source>
        <dbReference type="Proteomes" id="UP000093737"/>
    </source>
</evidence>
<dbReference type="Proteomes" id="UP000093737">
    <property type="component" value="Unassembled WGS sequence"/>
</dbReference>
<protein>
    <submittedName>
        <fullName evidence="1">Uncharacterized protein</fullName>
    </submittedName>
</protein>
<dbReference type="EMBL" id="LZTJ01000002">
    <property type="protein sequence ID" value="OBP80054.1"/>
    <property type="molecule type" value="Genomic_DNA"/>
</dbReference>
<evidence type="ECO:0000313" key="1">
    <source>
        <dbReference type="EMBL" id="OBP80054.1"/>
    </source>
</evidence>
<sequence>MNFYSDISLNQRDGELVADFSTRNATDNLIQRLSSDLALEDIPPLCGECRRLASKSDCPCPSSLLLVQHMLAAVYQRLDAIDCLSEQGAIRLKAFTDYLAAVVRIASESGDAAPWIDLATRFSALFDPDEVAH</sequence>
<dbReference type="Proteomes" id="UP000093748">
    <property type="component" value="Unassembled WGS sequence"/>
</dbReference>
<evidence type="ECO:0000313" key="4">
    <source>
        <dbReference type="Proteomes" id="UP000093748"/>
    </source>
</evidence>
<reference evidence="1" key="3">
    <citation type="submission" date="2016-06" db="EMBL/GenBank/DDBJ databases">
        <authorList>
            <person name="Kjaerup R.B."/>
            <person name="Dalgaard T.S."/>
            <person name="Juul-Madsen H.R."/>
        </authorList>
    </citation>
    <scope>NUCLEOTIDE SEQUENCE</scope>
    <source>
        <strain evidence="1">R7ANS::ICEMlSym2042</strain>
    </source>
</reference>
<reference evidence="4" key="2">
    <citation type="submission" date="2016-06" db="EMBL/GenBank/DDBJ databases">
        <title>NZP2037 Pacbio-Illumina hybrid assembly.</title>
        <authorList>
            <person name="Ramsay J.P."/>
        </authorList>
    </citation>
    <scope>NUCLEOTIDE SEQUENCE [LARGE SCALE GENOMIC DNA]</scope>
    <source>
        <strain evidence="4">R7ANS::ICEMlSym2042</strain>
    </source>
</reference>
<dbReference type="EMBL" id="LYTK01000023">
    <property type="protein sequence ID" value="OBQ59114.1"/>
    <property type="molecule type" value="Genomic_DNA"/>
</dbReference>
<evidence type="ECO:0000313" key="2">
    <source>
        <dbReference type="EMBL" id="OBQ59114.1"/>
    </source>
</evidence>
<accession>A0A1A5IHK7</accession>
<reference evidence="2 3" key="1">
    <citation type="submission" date="2016-05" db="EMBL/GenBank/DDBJ databases">
        <authorList>
            <person name="Ramsay J.P."/>
        </authorList>
    </citation>
    <scope>NUCLEOTIDE SEQUENCE [LARGE SCALE GENOMIC DNA]</scope>
    <source>
        <strain evidence="2 3">NZP2042</strain>
    </source>
</reference>
<organism evidence="1 4">
    <name type="scientific">Rhizobium loti</name>
    <name type="common">Mesorhizobium loti</name>
    <dbReference type="NCBI Taxonomy" id="381"/>
    <lineage>
        <taxon>Bacteria</taxon>
        <taxon>Pseudomonadati</taxon>
        <taxon>Pseudomonadota</taxon>
        <taxon>Alphaproteobacteria</taxon>
        <taxon>Hyphomicrobiales</taxon>
        <taxon>Phyllobacteriaceae</taxon>
        <taxon>Mesorhizobium</taxon>
    </lineage>
</organism>
<dbReference type="AlphaFoldDB" id="A0A1A5IHK7"/>
<name>A0A1A5IHK7_RHILI</name>